<dbReference type="EMBL" id="AZDX01000003">
    <property type="protein sequence ID" value="KRL07921.1"/>
    <property type="molecule type" value="Genomic_DNA"/>
</dbReference>
<dbReference type="STRING" id="1423759.FC92_GL000988"/>
<dbReference type="RefSeq" id="WP_057868709.1">
    <property type="nucleotide sequence ID" value="NZ_AZDX01000003.1"/>
</dbReference>
<name>A0A0R1MJP3_9LACO</name>
<protein>
    <submittedName>
        <fullName evidence="1">Uncharacterized protein</fullName>
    </submittedName>
</protein>
<dbReference type="OrthoDB" id="2078600at2"/>
<gene>
    <name evidence="1" type="ORF">FC92_GL000988</name>
</gene>
<proteinExistence type="predicted"/>
<comment type="caution">
    <text evidence="1">The sequence shown here is derived from an EMBL/GenBank/DDBJ whole genome shotgun (WGS) entry which is preliminary data.</text>
</comment>
<organism evidence="1 2">
    <name type="scientific">Liquorilactobacillus hordei DSM 19519</name>
    <dbReference type="NCBI Taxonomy" id="1423759"/>
    <lineage>
        <taxon>Bacteria</taxon>
        <taxon>Bacillati</taxon>
        <taxon>Bacillota</taxon>
        <taxon>Bacilli</taxon>
        <taxon>Lactobacillales</taxon>
        <taxon>Lactobacillaceae</taxon>
        <taxon>Liquorilactobacillus</taxon>
    </lineage>
</organism>
<dbReference type="AlphaFoldDB" id="A0A0R1MJP3"/>
<reference evidence="1 2" key="1">
    <citation type="journal article" date="2015" name="Genome Announc.">
        <title>Expanding the biotechnology potential of lactobacilli through comparative genomics of 213 strains and associated genera.</title>
        <authorList>
            <person name="Sun Z."/>
            <person name="Harris H.M."/>
            <person name="McCann A."/>
            <person name="Guo C."/>
            <person name="Argimon S."/>
            <person name="Zhang W."/>
            <person name="Yang X."/>
            <person name="Jeffery I.B."/>
            <person name="Cooney J.C."/>
            <person name="Kagawa T.F."/>
            <person name="Liu W."/>
            <person name="Song Y."/>
            <person name="Salvetti E."/>
            <person name="Wrobel A."/>
            <person name="Rasinkangas P."/>
            <person name="Parkhill J."/>
            <person name="Rea M.C."/>
            <person name="O'Sullivan O."/>
            <person name="Ritari J."/>
            <person name="Douillard F.P."/>
            <person name="Paul Ross R."/>
            <person name="Yang R."/>
            <person name="Briner A.E."/>
            <person name="Felis G.E."/>
            <person name="de Vos W.M."/>
            <person name="Barrangou R."/>
            <person name="Klaenhammer T.R."/>
            <person name="Caufield P.W."/>
            <person name="Cui Y."/>
            <person name="Zhang H."/>
            <person name="O'Toole P.W."/>
        </authorList>
    </citation>
    <scope>NUCLEOTIDE SEQUENCE [LARGE SCALE GENOMIC DNA]</scope>
    <source>
        <strain evidence="1 2">DSM 19519</strain>
    </source>
</reference>
<dbReference type="GeneID" id="98309617"/>
<accession>A0A0R1MJP3</accession>
<evidence type="ECO:0000313" key="1">
    <source>
        <dbReference type="EMBL" id="KRL07921.1"/>
    </source>
</evidence>
<dbReference type="Proteomes" id="UP000051448">
    <property type="component" value="Unassembled WGS sequence"/>
</dbReference>
<dbReference type="PATRIC" id="fig|1423759.3.peg.1043"/>
<evidence type="ECO:0000313" key="2">
    <source>
        <dbReference type="Proteomes" id="UP000051448"/>
    </source>
</evidence>
<sequence length="326" mass="36383">MKNEGLKQLARDLYHKKDLEFEGVSGNQALRNMIMEKVGGEFDYYSFEKHKTEVFEILSVAVDAVVPEILTNQFDNLADVRNVPLGQKPVFRVEDPRIIRVAKIASGSQDLRRQTVTSRKYTIETDWFGAKVYAEFEQFMNGEIDWSKLVDNVSKGFSSYIESAIGEAFTSSYSGLSSNDKFTGKLTLETLVNLAQRIQVKSGTPVAVYGTKLGLARAAALVDKSDVMKDEFNKLGYIGTISGIQLIEIPQAFKVNTNDFALDDNSLLILPQNEKIVGVVMEGQSIVKEIDNTDRNDMQLGFTTLKKIGISVLQMKVYGMINMNNA</sequence>
<keyword evidence="2" id="KW-1185">Reference proteome</keyword>